<evidence type="ECO:0000313" key="6">
    <source>
        <dbReference type="EMBL" id="MBB4944434.1"/>
    </source>
</evidence>
<evidence type="ECO:0000256" key="2">
    <source>
        <dbReference type="PIRSR" id="PIRSR603542-1"/>
    </source>
</evidence>
<keyword evidence="7" id="KW-1185">Reference proteome</keyword>
<dbReference type="InterPro" id="IPR008278">
    <property type="entry name" value="4-PPantetheinyl_Trfase_dom"/>
</dbReference>
<dbReference type="SUPFAM" id="SSF56214">
    <property type="entry name" value="4'-phosphopantetheinyl transferase"/>
    <property type="match status" value="1"/>
</dbReference>
<reference evidence="6 7" key="1">
    <citation type="submission" date="2020-08" db="EMBL/GenBank/DDBJ databases">
        <title>Sequencing the genomes of 1000 actinobacteria strains.</title>
        <authorList>
            <person name="Klenk H.-P."/>
        </authorList>
    </citation>
    <scope>NUCLEOTIDE SEQUENCE [LARGE SCALE GENOMIC DNA]</scope>
    <source>
        <strain evidence="6 7">DSM 43023</strain>
    </source>
</reference>
<evidence type="ECO:0000313" key="7">
    <source>
        <dbReference type="Proteomes" id="UP000534286"/>
    </source>
</evidence>
<dbReference type="PRINTS" id="PR01399">
    <property type="entry name" value="ENTSNTHTASED"/>
</dbReference>
<dbReference type="EMBL" id="JACHJU010000012">
    <property type="protein sequence ID" value="MBB4944434.1"/>
    <property type="molecule type" value="Genomic_DNA"/>
</dbReference>
<dbReference type="GO" id="GO:0009239">
    <property type="term" value="P:enterobactin biosynthetic process"/>
    <property type="evidence" value="ECO:0007669"/>
    <property type="project" value="InterPro"/>
</dbReference>
<evidence type="ECO:0000259" key="4">
    <source>
        <dbReference type="Pfam" id="PF01648"/>
    </source>
</evidence>
<feature type="domain" description="4'-phosphopantetheinyl transferase" evidence="4">
    <location>
        <begin position="101"/>
        <end position="176"/>
    </location>
</feature>
<feature type="binding site" evidence="2">
    <location>
        <position position="105"/>
    </location>
    <ligand>
        <name>CoA</name>
        <dbReference type="ChEBI" id="CHEBI:57287"/>
    </ligand>
</feature>
<keyword evidence="1 6" id="KW-0808">Transferase</keyword>
<dbReference type="GO" id="GO:0008897">
    <property type="term" value="F:holo-[acyl-carrier-protein] synthase activity"/>
    <property type="evidence" value="ECO:0007669"/>
    <property type="project" value="InterPro"/>
</dbReference>
<proteinExistence type="predicted"/>
<organism evidence="6 7">
    <name type="scientific">Streptosporangium album</name>
    <dbReference type="NCBI Taxonomy" id="47479"/>
    <lineage>
        <taxon>Bacteria</taxon>
        <taxon>Bacillati</taxon>
        <taxon>Actinomycetota</taxon>
        <taxon>Actinomycetes</taxon>
        <taxon>Streptosporangiales</taxon>
        <taxon>Streptosporangiaceae</taxon>
        <taxon>Streptosporangium</taxon>
    </lineage>
</organism>
<dbReference type="InterPro" id="IPR041354">
    <property type="entry name" value="4PPT_N"/>
</dbReference>
<dbReference type="Proteomes" id="UP000534286">
    <property type="component" value="Unassembled WGS sequence"/>
</dbReference>
<dbReference type="InterPro" id="IPR003542">
    <property type="entry name" value="Enbac_synth_compD-like"/>
</dbReference>
<keyword evidence="3" id="KW-0479">Metal-binding</keyword>
<evidence type="ECO:0000256" key="3">
    <source>
        <dbReference type="PIRSR" id="PIRSR603542-2"/>
    </source>
</evidence>
<feature type="binding site" evidence="3">
    <location>
        <position position="106"/>
    </location>
    <ligand>
        <name>Mg(2+)</name>
        <dbReference type="ChEBI" id="CHEBI:18420"/>
    </ligand>
</feature>
<dbReference type="Pfam" id="PF01648">
    <property type="entry name" value="ACPS"/>
    <property type="match status" value="1"/>
</dbReference>
<feature type="binding site" evidence="2">
    <location>
        <position position="154"/>
    </location>
    <ligand>
        <name>CoA</name>
        <dbReference type="ChEBI" id="CHEBI:57287"/>
    </ligand>
</feature>
<sequence>MIEIILPSSVVSADAFDDVLDGTLFPEEEAVIGRAVDKRRREFTTARLCARKALRMLGRAPVPILPGARGEPQWPAGVVGSITHCAGYRGAVLGEPEDVSAVGIDAEPNETLPNGVLAAIALPKEQEEIHELLRAHPGIHWDRLLFSAKESVYKAWFPLTNQWLSFENALITIDPLRGTFSARLLVGGPQVHGRRLTGFSGRWLVSQGLILTAIVMPTPVFSARSPRSRSA</sequence>
<comment type="cofactor">
    <cofactor evidence="3">
        <name>Mg(2+)</name>
        <dbReference type="ChEBI" id="CHEBI:18420"/>
    </cofactor>
</comment>
<feature type="binding site" evidence="2">
    <location>
        <position position="47"/>
    </location>
    <ligand>
        <name>CoA</name>
        <dbReference type="ChEBI" id="CHEBI:57287"/>
    </ligand>
</feature>
<feature type="binding site" evidence="3">
    <location>
        <position position="107"/>
    </location>
    <ligand>
        <name>Mg(2+)</name>
        <dbReference type="ChEBI" id="CHEBI:18420"/>
    </ligand>
</feature>
<dbReference type="InterPro" id="IPR037143">
    <property type="entry name" value="4-PPantetheinyl_Trfase_dom_sf"/>
</dbReference>
<dbReference type="GO" id="GO:0005886">
    <property type="term" value="C:plasma membrane"/>
    <property type="evidence" value="ECO:0007669"/>
    <property type="project" value="TreeGrafter"/>
</dbReference>
<keyword evidence="3" id="KW-0460">Magnesium</keyword>
<protein>
    <submittedName>
        <fullName evidence="6">4'-phosphopantetheinyl transferase EntD</fullName>
    </submittedName>
</protein>
<feature type="binding site" evidence="3">
    <location>
        <position position="105"/>
    </location>
    <ligand>
        <name>Mg(2+)</name>
        <dbReference type="ChEBI" id="CHEBI:18420"/>
    </ligand>
</feature>
<feature type="binding site" evidence="2">
    <location>
        <begin position="83"/>
        <end position="84"/>
    </location>
    <ligand>
        <name>CoA</name>
        <dbReference type="ChEBI" id="CHEBI:57287"/>
    </ligand>
</feature>
<feature type="binding site" evidence="2">
    <location>
        <position position="164"/>
    </location>
    <ligand>
        <name>CoA</name>
        <dbReference type="ChEBI" id="CHEBI:57287"/>
    </ligand>
</feature>
<feature type="binding site" evidence="2">
    <location>
        <position position="150"/>
    </location>
    <ligand>
        <name>CoA</name>
        <dbReference type="ChEBI" id="CHEBI:57287"/>
    </ligand>
</feature>
<dbReference type="GO" id="GO:0009366">
    <property type="term" value="C:enterobactin synthetase complex"/>
    <property type="evidence" value="ECO:0007669"/>
    <property type="project" value="InterPro"/>
</dbReference>
<dbReference type="Pfam" id="PF17837">
    <property type="entry name" value="4PPT_N"/>
    <property type="match status" value="1"/>
</dbReference>
<comment type="caution">
    <text evidence="6">The sequence shown here is derived from an EMBL/GenBank/DDBJ whole genome shotgun (WGS) entry which is preliminary data.</text>
</comment>
<evidence type="ECO:0000256" key="1">
    <source>
        <dbReference type="ARBA" id="ARBA00022679"/>
    </source>
</evidence>
<gene>
    <name evidence="6" type="ORF">FHR32_008840</name>
</gene>
<feature type="binding site" evidence="2">
    <location>
        <position position="39"/>
    </location>
    <ligand>
        <name>CoA</name>
        <dbReference type="ChEBI" id="CHEBI:57287"/>
    </ligand>
</feature>
<dbReference type="PANTHER" id="PTHR38096:SF1">
    <property type="entry name" value="ENTEROBACTIN SYNTHASE COMPONENT D"/>
    <property type="match status" value="1"/>
</dbReference>
<accession>A0A7W7S5T0</accession>
<name>A0A7W7S5T0_9ACTN</name>
<dbReference type="PANTHER" id="PTHR38096">
    <property type="entry name" value="ENTEROBACTIN SYNTHASE COMPONENT D"/>
    <property type="match status" value="1"/>
</dbReference>
<dbReference type="GO" id="GO:0000287">
    <property type="term" value="F:magnesium ion binding"/>
    <property type="evidence" value="ECO:0007669"/>
    <property type="project" value="InterPro"/>
</dbReference>
<feature type="domain" description="4'-phosphopantetheinyl transferase N-terminal" evidence="5">
    <location>
        <begin position="27"/>
        <end position="93"/>
    </location>
</feature>
<evidence type="ECO:0000259" key="5">
    <source>
        <dbReference type="Pfam" id="PF17837"/>
    </source>
</evidence>
<dbReference type="RefSeq" id="WP_184760259.1">
    <property type="nucleotide sequence ID" value="NZ_BAABEK010000121.1"/>
</dbReference>
<dbReference type="AlphaFoldDB" id="A0A7W7S5T0"/>